<dbReference type="EMBL" id="AACS02000005">
    <property type="protein sequence ID" value="EAU84430.1"/>
    <property type="molecule type" value="Genomic_DNA"/>
</dbReference>
<dbReference type="OMA" id="RLWQGVD"/>
<evidence type="ECO:0000256" key="1">
    <source>
        <dbReference type="SAM" id="MobiDB-lite"/>
    </source>
</evidence>
<accession>A8NYT1</accession>
<evidence type="ECO:0000313" key="4">
    <source>
        <dbReference type="Proteomes" id="UP000001861"/>
    </source>
</evidence>
<protein>
    <recommendedName>
        <fullName evidence="2">Virilizer N-terminal domain-containing protein</fullName>
    </recommendedName>
</protein>
<feature type="compositionally biased region" description="Polar residues" evidence="1">
    <location>
        <begin position="1086"/>
        <end position="1100"/>
    </location>
</feature>
<evidence type="ECO:0000313" key="3">
    <source>
        <dbReference type="EMBL" id="EAU84430.1"/>
    </source>
</evidence>
<dbReference type="Pfam" id="PF15912">
    <property type="entry name" value="VIR_N"/>
    <property type="match status" value="1"/>
</dbReference>
<sequence>MSLLQWCSLRPQGPSNLAAIRFSAPIQITSLRVFPKGARPFKQAPDVVAETEPEAFFLDIFFNAQALQPGGESKEKQRAPNALVPTSIAYAGGQMDFAIDMGTEYATRLMIIKGNFEVLSMAIYGHVVAEKPPVLSYEPKTLPIVEPFPLSRNLDPANSTEPRALAEKLLALIPNPPRLPLVVRLMFCLKPSDEDWDDPEFPDLYADLEDRDSDFDLEGVVNSVSRPIPDDLPQDTFLTLVDRVNDFLGPKDNDHAYWIAKLLSIAAPQQPEMARTLLENLNMEEIFDEDTLEDETTILCLFDACANSDIANHFNNQNMLGVLENLRKSSTADQYVKSAARKLEQRILGWRHFEDAFTNEAADFQSAAEFIIDLTSEENSTGIWLSCMLLNSNLVSKLSSAFSDVQQLPPSLTQPEARPNTTGEFLVLVRAIVGVVSVLSAWSWADSLGVDHCRERILAVLSIWQDVEGYSDILNHLLYLRQLTRRLGWIISDSDPPRKSGIFAERILMRLAESPRAILQEELYKIIIDLKQPLSVITEDDRLALRKNAFVAEDGLPSAVEELLFTSDRPFSLRRLRTLRVSVAIIQKEIKEDEDNGELRVLNNLWEEEAHGLIPRLVDLVHDISDDITKYFDVNPMLEVNYRLLIQLFDTARDTLGLLSSLTIGYPLTSRSLRTLTTAVVNLRTCITLAVQLQSPRSTVVAAALSVKGRCLDILAALSAEGMKTEVGSPNAFIILRTLLSYPSLSTSPLDPVYQVREVLDIIEHILPPPASEDVDMDHDSSHWVTTVLPKVLTELTGFVRLLDLDSRLQFVQRLVELDNGVIGVGEWLLTELLKGLVETIQDLSAEASSEDYKLLLRYQAVEGLEFLWRLSSPESPIHSWLYRSIGSEEDLSSQLAAVFNVLLHGHYTSPSLTRLVQALAKEANQQSFPFDLRISLLLHLLRIAQVDPNTPGVLDHFIPLLQSLPSPSIPSDAFPLEVGLALAAFSRQASTILDPEIGSVLMSLLEWCMGQENKSFSTLKGLKTDDFSALCDFLSLLELNKDTAISDIQARITIDEDEVFAPPIVELQSEDVRLSLNALQDVFNPNSTNVEENTPSTPRAGNKTPDILGTVISPPTALLRSPAATGLTKTYANNDFRQLRQVPSARLNTSRLPSMHGLRNLLLVANANAGG</sequence>
<dbReference type="Proteomes" id="UP000001861">
    <property type="component" value="Unassembled WGS sequence"/>
</dbReference>
<dbReference type="VEuPathDB" id="FungiDB:CC1G_01426"/>
<evidence type="ECO:0000259" key="2">
    <source>
        <dbReference type="Pfam" id="PF15912"/>
    </source>
</evidence>
<dbReference type="STRING" id="240176.A8NYT1"/>
<dbReference type="KEGG" id="cci:CC1G_01426"/>
<dbReference type="InterPro" id="IPR031801">
    <property type="entry name" value="VIR_N"/>
</dbReference>
<reference evidence="3 4" key="1">
    <citation type="journal article" date="2010" name="Proc. Natl. Acad. Sci. U.S.A.">
        <title>Insights into evolution of multicellular fungi from the assembled chromosomes of the mushroom Coprinopsis cinerea (Coprinus cinereus).</title>
        <authorList>
            <person name="Stajich J.E."/>
            <person name="Wilke S.K."/>
            <person name="Ahren D."/>
            <person name="Au C.H."/>
            <person name="Birren B.W."/>
            <person name="Borodovsky M."/>
            <person name="Burns C."/>
            <person name="Canback B."/>
            <person name="Casselton L.A."/>
            <person name="Cheng C.K."/>
            <person name="Deng J."/>
            <person name="Dietrich F.S."/>
            <person name="Fargo D.C."/>
            <person name="Farman M.L."/>
            <person name="Gathman A.C."/>
            <person name="Goldberg J."/>
            <person name="Guigo R."/>
            <person name="Hoegger P.J."/>
            <person name="Hooker J.B."/>
            <person name="Huggins A."/>
            <person name="James T.Y."/>
            <person name="Kamada T."/>
            <person name="Kilaru S."/>
            <person name="Kodira C."/>
            <person name="Kues U."/>
            <person name="Kupfer D."/>
            <person name="Kwan H.S."/>
            <person name="Lomsadze A."/>
            <person name="Li W."/>
            <person name="Lilly W.W."/>
            <person name="Ma L.J."/>
            <person name="Mackey A.J."/>
            <person name="Manning G."/>
            <person name="Martin F."/>
            <person name="Muraguchi H."/>
            <person name="Natvig D.O."/>
            <person name="Palmerini H."/>
            <person name="Ramesh M.A."/>
            <person name="Rehmeyer C.J."/>
            <person name="Roe B.A."/>
            <person name="Shenoy N."/>
            <person name="Stanke M."/>
            <person name="Ter-Hovhannisyan V."/>
            <person name="Tunlid A."/>
            <person name="Velagapudi R."/>
            <person name="Vision T.J."/>
            <person name="Zeng Q."/>
            <person name="Zolan M.E."/>
            <person name="Pukkila P.J."/>
        </authorList>
    </citation>
    <scope>NUCLEOTIDE SEQUENCE [LARGE SCALE GENOMIC DNA]</scope>
    <source>
        <strain evidence="4">Okayama-7 / 130 / ATCC MYA-4618 / FGSC 9003</strain>
    </source>
</reference>
<proteinExistence type="predicted"/>
<dbReference type="GeneID" id="6014071"/>
<feature type="region of interest" description="Disordered" evidence="1">
    <location>
        <begin position="1086"/>
        <end position="1108"/>
    </location>
</feature>
<keyword evidence="4" id="KW-1185">Reference proteome</keyword>
<organism evidence="3 4">
    <name type="scientific">Coprinopsis cinerea (strain Okayama-7 / 130 / ATCC MYA-4618 / FGSC 9003)</name>
    <name type="common">Inky cap fungus</name>
    <name type="synonym">Hormographiella aspergillata</name>
    <dbReference type="NCBI Taxonomy" id="240176"/>
    <lineage>
        <taxon>Eukaryota</taxon>
        <taxon>Fungi</taxon>
        <taxon>Dikarya</taxon>
        <taxon>Basidiomycota</taxon>
        <taxon>Agaricomycotina</taxon>
        <taxon>Agaricomycetes</taxon>
        <taxon>Agaricomycetidae</taxon>
        <taxon>Agaricales</taxon>
        <taxon>Agaricineae</taxon>
        <taxon>Psathyrellaceae</taxon>
        <taxon>Coprinopsis</taxon>
    </lineage>
</organism>
<feature type="domain" description="Virilizer N-terminal" evidence="2">
    <location>
        <begin position="15"/>
        <end position="198"/>
    </location>
</feature>
<name>A8NYT1_COPC7</name>
<comment type="caution">
    <text evidence="3">The sequence shown here is derived from an EMBL/GenBank/DDBJ whole genome shotgun (WGS) entry which is preliminary data.</text>
</comment>
<dbReference type="eggNOG" id="ENOG502SK3R">
    <property type="taxonomic scope" value="Eukaryota"/>
</dbReference>
<dbReference type="OrthoDB" id="2011702at2759"/>
<dbReference type="RefSeq" id="XP_001837514.1">
    <property type="nucleotide sequence ID" value="XM_001837462.1"/>
</dbReference>
<dbReference type="InParanoid" id="A8NYT1"/>
<dbReference type="AlphaFoldDB" id="A8NYT1"/>
<gene>
    <name evidence="3" type="ORF">CC1G_01426</name>
</gene>